<sequence>MTLKSWFSHCVLRHTFILRTAIHGTLSTQDRLLQPYPEKSVVFKSCPGSHEHLFFKSHYASRHTWCLCHAKVCDLRTIIGSYCLFHLTRIKRIFANCSRPWNEMLKVVAKVIRLKIVNQSALWSIIRRLVFTASVYHIRLERNMHIVKQGSRSVDKLVNNIFVVVTLKLISFSIKHTRNTLKAEQAPDEMMHAWCLCHAKVRDLRTIIDSYCLFHLTRKVKRIFANCSRPWNELLKVVAKVIRLKIVSLIVKQSVRLS</sequence>
<comment type="caution">
    <text evidence="1">The sequence shown here is derived from an EMBL/GenBank/DDBJ whole genome shotgun (WGS) entry which is preliminary data.</text>
</comment>
<protein>
    <submittedName>
        <fullName evidence="1">Phytosulfokine</fullName>
    </submittedName>
</protein>
<proteinExistence type="predicted"/>
<gene>
    <name evidence="1" type="ORF">CTI12_AA098370</name>
</gene>
<dbReference type="AlphaFoldDB" id="A0A2U1PUX8"/>
<evidence type="ECO:0000313" key="2">
    <source>
        <dbReference type="Proteomes" id="UP000245207"/>
    </source>
</evidence>
<dbReference type="Proteomes" id="UP000245207">
    <property type="component" value="Unassembled WGS sequence"/>
</dbReference>
<evidence type="ECO:0000313" key="1">
    <source>
        <dbReference type="EMBL" id="PWA89522.1"/>
    </source>
</evidence>
<dbReference type="OrthoDB" id="1834790at2759"/>
<keyword evidence="2" id="KW-1185">Reference proteome</keyword>
<accession>A0A2U1PUX8</accession>
<dbReference type="EMBL" id="PKPP01000709">
    <property type="protein sequence ID" value="PWA89522.1"/>
    <property type="molecule type" value="Genomic_DNA"/>
</dbReference>
<reference evidence="1 2" key="1">
    <citation type="journal article" date="2018" name="Mol. Plant">
        <title>The genome of Artemisia annua provides insight into the evolution of Asteraceae family and artemisinin biosynthesis.</title>
        <authorList>
            <person name="Shen Q."/>
            <person name="Zhang L."/>
            <person name="Liao Z."/>
            <person name="Wang S."/>
            <person name="Yan T."/>
            <person name="Shi P."/>
            <person name="Liu M."/>
            <person name="Fu X."/>
            <person name="Pan Q."/>
            <person name="Wang Y."/>
            <person name="Lv Z."/>
            <person name="Lu X."/>
            <person name="Zhang F."/>
            <person name="Jiang W."/>
            <person name="Ma Y."/>
            <person name="Chen M."/>
            <person name="Hao X."/>
            <person name="Li L."/>
            <person name="Tang Y."/>
            <person name="Lv G."/>
            <person name="Zhou Y."/>
            <person name="Sun X."/>
            <person name="Brodelius P.E."/>
            <person name="Rose J.K.C."/>
            <person name="Tang K."/>
        </authorList>
    </citation>
    <scope>NUCLEOTIDE SEQUENCE [LARGE SCALE GENOMIC DNA]</scope>
    <source>
        <strain evidence="2">cv. Huhao1</strain>
        <tissue evidence="1">Leaf</tissue>
    </source>
</reference>
<organism evidence="1 2">
    <name type="scientific">Artemisia annua</name>
    <name type="common">Sweet wormwood</name>
    <dbReference type="NCBI Taxonomy" id="35608"/>
    <lineage>
        <taxon>Eukaryota</taxon>
        <taxon>Viridiplantae</taxon>
        <taxon>Streptophyta</taxon>
        <taxon>Embryophyta</taxon>
        <taxon>Tracheophyta</taxon>
        <taxon>Spermatophyta</taxon>
        <taxon>Magnoliopsida</taxon>
        <taxon>eudicotyledons</taxon>
        <taxon>Gunneridae</taxon>
        <taxon>Pentapetalae</taxon>
        <taxon>asterids</taxon>
        <taxon>campanulids</taxon>
        <taxon>Asterales</taxon>
        <taxon>Asteraceae</taxon>
        <taxon>Asteroideae</taxon>
        <taxon>Anthemideae</taxon>
        <taxon>Artemisiinae</taxon>
        <taxon>Artemisia</taxon>
    </lineage>
</organism>
<name>A0A2U1PUX8_ARTAN</name>